<organism evidence="1 2">
    <name type="scientific">Staurois parvus</name>
    <dbReference type="NCBI Taxonomy" id="386267"/>
    <lineage>
        <taxon>Eukaryota</taxon>
        <taxon>Metazoa</taxon>
        <taxon>Chordata</taxon>
        <taxon>Craniata</taxon>
        <taxon>Vertebrata</taxon>
        <taxon>Euteleostomi</taxon>
        <taxon>Amphibia</taxon>
        <taxon>Batrachia</taxon>
        <taxon>Anura</taxon>
        <taxon>Neobatrachia</taxon>
        <taxon>Ranoidea</taxon>
        <taxon>Ranidae</taxon>
        <taxon>Staurois</taxon>
    </lineage>
</organism>
<gene>
    <name evidence="1" type="ORF">SPARVUS_LOCUS11642099</name>
</gene>
<protein>
    <submittedName>
        <fullName evidence="1">Uncharacterized protein</fullName>
    </submittedName>
</protein>
<accession>A0ABN9FA42</accession>
<evidence type="ECO:0000313" key="2">
    <source>
        <dbReference type="Proteomes" id="UP001162483"/>
    </source>
</evidence>
<evidence type="ECO:0000313" key="1">
    <source>
        <dbReference type="EMBL" id="CAI9593904.1"/>
    </source>
</evidence>
<dbReference type="Proteomes" id="UP001162483">
    <property type="component" value="Unassembled WGS sequence"/>
</dbReference>
<dbReference type="EMBL" id="CATNWA010016597">
    <property type="protein sequence ID" value="CAI9593904.1"/>
    <property type="molecule type" value="Genomic_DNA"/>
</dbReference>
<sequence>RVTVCKKKNTHKKNIKKKKKKKILAKIYEERLFAKCYKKNTFFSKCLHFFIYIAKKLKSQW</sequence>
<feature type="non-terminal residue" evidence="1">
    <location>
        <position position="1"/>
    </location>
</feature>
<keyword evidence="2" id="KW-1185">Reference proteome</keyword>
<comment type="caution">
    <text evidence="1">The sequence shown here is derived from an EMBL/GenBank/DDBJ whole genome shotgun (WGS) entry which is preliminary data.</text>
</comment>
<reference evidence="1" key="1">
    <citation type="submission" date="2023-05" db="EMBL/GenBank/DDBJ databases">
        <authorList>
            <person name="Stuckert A."/>
        </authorList>
    </citation>
    <scope>NUCLEOTIDE SEQUENCE</scope>
</reference>
<name>A0ABN9FA42_9NEOB</name>
<proteinExistence type="predicted"/>